<dbReference type="CDD" id="cd00338">
    <property type="entry name" value="Ser_Recombinase"/>
    <property type="match status" value="1"/>
</dbReference>
<dbReference type="PROSITE" id="PS51737">
    <property type="entry name" value="RECOMBINASE_DNA_BIND"/>
    <property type="match status" value="1"/>
</dbReference>
<dbReference type="InterPro" id="IPR006119">
    <property type="entry name" value="Resolv_N"/>
</dbReference>
<comment type="caution">
    <text evidence="3">The sequence shown here is derived from an EMBL/GenBank/DDBJ whole genome shotgun (WGS) entry which is preliminary data.</text>
</comment>
<dbReference type="PANTHER" id="PTHR30461:SF23">
    <property type="entry name" value="DNA RECOMBINASE-RELATED"/>
    <property type="match status" value="1"/>
</dbReference>
<dbReference type="InterPro" id="IPR011109">
    <property type="entry name" value="DNA_bind_recombinase_dom"/>
</dbReference>
<feature type="domain" description="Resolvase/invertase-type recombinase catalytic" evidence="1">
    <location>
        <begin position="18"/>
        <end position="169"/>
    </location>
</feature>
<dbReference type="EMBL" id="BNJJ01000002">
    <property type="protein sequence ID" value="GHO82509.1"/>
    <property type="molecule type" value="Genomic_DNA"/>
</dbReference>
<accession>A0ABQ3V9P8</accession>
<dbReference type="Gene3D" id="3.40.50.1390">
    <property type="entry name" value="Resolvase, N-terminal catalytic domain"/>
    <property type="match status" value="1"/>
</dbReference>
<dbReference type="InterPro" id="IPR025827">
    <property type="entry name" value="Zn_ribbon_recom_dom"/>
</dbReference>
<dbReference type="Proteomes" id="UP000635565">
    <property type="component" value="Unassembled WGS sequence"/>
</dbReference>
<evidence type="ECO:0000259" key="2">
    <source>
        <dbReference type="PROSITE" id="PS51737"/>
    </source>
</evidence>
<evidence type="ECO:0000313" key="4">
    <source>
        <dbReference type="Proteomes" id="UP000635565"/>
    </source>
</evidence>
<dbReference type="InterPro" id="IPR050639">
    <property type="entry name" value="SSR_resolvase"/>
</dbReference>
<evidence type="ECO:0000259" key="1">
    <source>
        <dbReference type="PROSITE" id="PS51736"/>
    </source>
</evidence>
<dbReference type="Pfam" id="PF13408">
    <property type="entry name" value="Zn_ribbon_recom"/>
    <property type="match status" value="1"/>
</dbReference>
<dbReference type="Pfam" id="PF07508">
    <property type="entry name" value="Recombinase"/>
    <property type="match status" value="1"/>
</dbReference>
<dbReference type="PROSITE" id="PS51736">
    <property type="entry name" value="RECOMBINASES_3"/>
    <property type="match status" value="1"/>
</dbReference>
<evidence type="ECO:0008006" key="5">
    <source>
        <dbReference type="Google" id="ProtNLM"/>
    </source>
</evidence>
<evidence type="ECO:0000313" key="3">
    <source>
        <dbReference type="EMBL" id="GHO82509.1"/>
    </source>
</evidence>
<protein>
    <recommendedName>
        <fullName evidence="5">Transposase</fullName>
    </recommendedName>
</protein>
<gene>
    <name evidence="3" type="ORF">KSZ_05150</name>
</gene>
<dbReference type="PANTHER" id="PTHR30461">
    <property type="entry name" value="DNA-INVERTASE FROM LAMBDOID PROPHAGE"/>
    <property type="match status" value="1"/>
</dbReference>
<feature type="domain" description="Recombinase" evidence="2">
    <location>
        <begin position="176"/>
        <end position="321"/>
    </location>
</feature>
<dbReference type="SUPFAM" id="SSF53041">
    <property type="entry name" value="Resolvase-like"/>
    <property type="match status" value="1"/>
</dbReference>
<dbReference type="RefSeq" id="WP_201360192.1">
    <property type="nucleotide sequence ID" value="NZ_BNJJ01000002.1"/>
</dbReference>
<proteinExistence type="predicted"/>
<name>A0ABQ3V9P8_9CHLR</name>
<organism evidence="3 4">
    <name type="scientific">Dictyobacter formicarum</name>
    <dbReference type="NCBI Taxonomy" id="2778368"/>
    <lineage>
        <taxon>Bacteria</taxon>
        <taxon>Bacillati</taxon>
        <taxon>Chloroflexota</taxon>
        <taxon>Ktedonobacteria</taxon>
        <taxon>Ktedonobacterales</taxon>
        <taxon>Dictyobacteraceae</taxon>
        <taxon>Dictyobacter</taxon>
    </lineage>
</organism>
<dbReference type="Pfam" id="PF00239">
    <property type="entry name" value="Resolvase"/>
    <property type="match status" value="1"/>
</dbReference>
<reference evidence="3 4" key="1">
    <citation type="journal article" date="2021" name="Int. J. Syst. Evol. Microbiol.">
        <title>Reticulibacter mediterranei gen. nov., sp. nov., within the new family Reticulibacteraceae fam. nov., and Ktedonospora formicarum gen. nov., sp. nov., Ktedonobacter robiniae sp. nov., Dictyobacter formicarum sp. nov. and Dictyobacter arantiisoli sp. nov., belonging to the class Ktedonobacteria.</title>
        <authorList>
            <person name="Yabe S."/>
            <person name="Zheng Y."/>
            <person name="Wang C.M."/>
            <person name="Sakai Y."/>
            <person name="Abe K."/>
            <person name="Yokota A."/>
            <person name="Donadio S."/>
            <person name="Cavaletti L."/>
            <person name="Monciardini P."/>
        </authorList>
    </citation>
    <scope>NUCLEOTIDE SEQUENCE [LARGE SCALE GENOMIC DNA]</scope>
    <source>
        <strain evidence="3 4">SOSP1-9</strain>
    </source>
</reference>
<dbReference type="InterPro" id="IPR036162">
    <property type="entry name" value="Resolvase-like_N_sf"/>
</dbReference>
<dbReference type="SMART" id="SM00857">
    <property type="entry name" value="Resolvase"/>
    <property type="match status" value="1"/>
</dbReference>
<sequence length="704" mass="80284">MNAESLALMPTTEQRAKMAYVYIRQSSLMQVTRHAESTELQYSLVERAVKLGWPRERVEVIDEDLGKSGANVFSRGGFQYLLAEISLARAGLVLSFDASRLARNNRDWYQLLEVCSIFGTLIADGERLYDPRLYHDRLLLGLTGMMSEAELHQLKQRMLAGARHKAERGELHQGLSVGLIRGPAGVVTLNPDEEVQARIRLVFEKFREIRSASGVMRCLRAAHLPLPACPRVGPAPYEVVWQPARTSAILDILHNPAYAGAYVYGRKQFDPARRTAGHPSGGRILQPIDKWEICLHNRYPAYISWDEFVANQAQLRANSMKYREEQPGMARTGQALLQGIVRCGRCGALFHLHYSGKQGEYPEYRCSADQSQFGGTDCQRVRALALDTQVEQRFLEALQPDQLALALAALAQLEQEEQVESKQWELRLERARYQAKRAERQYQAVEPENRLVARSLERQWEEQLRGVETVEKEYHAWKSSRGGTFTQADREAIVALGSDLPALWHAPTTTSAERKQMLRLVIREVIVDSRRIGGQVWAQINWQTGASEQFWYQRRISSYVLFAGAQVLEQRVRELNAAGLMDAQIAAILEAEGYQTPGLVHPITSKIVCHLRHQWQIPTVKLNKNQHNLAQWEDGSYSVEGAAAKLDVGQDTIFNWLKTGRLKGEHLARSMPWKIYMTEDDERRLHEWLRCQGRRTRRSKREAL</sequence>
<dbReference type="Gene3D" id="3.90.1750.20">
    <property type="entry name" value="Putative Large Serine Recombinase, Chain B, Domain 2"/>
    <property type="match status" value="1"/>
</dbReference>
<keyword evidence="4" id="KW-1185">Reference proteome</keyword>
<dbReference type="InterPro" id="IPR038109">
    <property type="entry name" value="DNA_bind_recomb_sf"/>
</dbReference>